<dbReference type="InterPro" id="IPR000717">
    <property type="entry name" value="PCI_dom"/>
</dbReference>
<dbReference type="Pfam" id="PF01399">
    <property type="entry name" value="PCI"/>
    <property type="match status" value="1"/>
</dbReference>
<proteinExistence type="inferred from homology"/>
<organism evidence="5 6">
    <name type="scientific">Cochliobolus sativus</name>
    <name type="common">Common root rot and spot blotch fungus</name>
    <name type="synonym">Bipolaris sorokiniana</name>
    <dbReference type="NCBI Taxonomy" id="45130"/>
    <lineage>
        <taxon>Eukaryota</taxon>
        <taxon>Fungi</taxon>
        <taxon>Dikarya</taxon>
        <taxon>Ascomycota</taxon>
        <taxon>Pezizomycotina</taxon>
        <taxon>Dothideomycetes</taxon>
        <taxon>Pleosporomycetidae</taxon>
        <taxon>Pleosporales</taxon>
        <taxon>Pleosporineae</taxon>
        <taxon>Pleosporaceae</taxon>
        <taxon>Bipolaris</taxon>
    </lineage>
</organism>
<sequence>MSGVPRLRRLDARVADHRVGSFVAKRIRRLPRRRSVDGNGLGSILQFCRVRQSGWESPRYPRRVTEGERWRDRLLSRWKWGRRPFGGEIATATATAAAWAVQCVCTYPHHLVICPSSAPLSRDIDLLSISTDNHNNSNHISLAMEQTKALNALEPFLALSKSATSPRAASDLIVQATSAPNTYVFAELLQTPNIQNLRSSEEYGPYLTLLEVFAWGTWADYKAQPNLPKLSAQQHQKLLLLSLLPLSHSHTTLTYKHLMTSLELPTPRALEELITTAIYSGLITATLNPAHSLVSVTSISPLRDLAPGSLPALQNTLQSWSQRCDSALADLEAQAAKIKQEALDREKLRRKKERAFEAAMQVSDEKNNGKRNLMGDDAMEIDDEGGSGRATRGNKRGSAGFGLHLGRR</sequence>
<protein>
    <recommendedName>
        <fullName evidence="4">PCI domain-containing protein</fullName>
    </recommendedName>
</protein>
<dbReference type="PANTHER" id="PTHR15350:SF5">
    <property type="entry name" value="COP9 SIGNALOSOME COMPLEX SUBUNIT 7"/>
    <property type="match status" value="1"/>
</dbReference>
<dbReference type="InterPro" id="IPR045237">
    <property type="entry name" value="COPS7/eIF3m"/>
</dbReference>
<dbReference type="GO" id="GO:0008180">
    <property type="term" value="C:COP9 signalosome"/>
    <property type="evidence" value="ECO:0007669"/>
    <property type="project" value="UniProtKB-KW"/>
</dbReference>
<comment type="similarity">
    <text evidence="1">Belongs to the CSN7/EIF3M family. CSN7 subfamily.</text>
</comment>
<dbReference type="Pfam" id="PF22061">
    <property type="entry name" value="CSN7_HB_subdom"/>
    <property type="match status" value="1"/>
</dbReference>
<dbReference type="Proteomes" id="UP000624244">
    <property type="component" value="Unassembled WGS sequence"/>
</dbReference>
<evidence type="ECO:0000256" key="1">
    <source>
        <dbReference type="ARBA" id="ARBA00008482"/>
    </source>
</evidence>
<accession>A0A8H6DXN4</accession>
<keyword evidence="2" id="KW-0736">Signalosome</keyword>
<dbReference type="PANTHER" id="PTHR15350">
    <property type="entry name" value="COP9 SIGNALOSOME COMPLEX SUBUNIT 7/DENDRITIC CELL PROTEIN GA17"/>
    <property type="match status" value="1"/>
</dbReference>
<reference evidence="5" key="1">
    <citation type="submission" date="2019-11" db="EMBL/GenBank/DDBJ databases">
        <title>Bipolaris sorokiniana Genome sequencing.</title>
        <authorList>
            <person name="Wang H."/>
        </authorList>
    </citation>
    <scope>NUCLEOTIDE SEQUENCE</scope>
</reference>
<name>A0A8H6DXN4_COCSA</name>
<dbReference type="EMBL" id="WNKQ01000005">
    <property type="protein sequence ID" value="KAF5851598.1"/>
    <property type="molecule type" value="Genomic_DNA"/>
</dbReference>
<feature type="domain" description="PCI" evidence="4">
    <location>
        <begin position="133"/>
        <end position="301"/>
    </location>
</feature>
<evidence type="ECO:0000313" key="6">
    <source>
        <dbReference type="Proteomes" id="UP000624244"/>
    </source>
</evidence>
<feature type="region of interest" description="Disordered" evidence="3">
    <location>
        <begin position="361"/>
        <end position="408"/>
    </location>
</feature>
<evidence type="ECO:0000256" key="2">
    <source>
        <dbReference type="ARBA" id="ARBA00022790"/>
    </source>
</evidence>
<dbReference type="AlphaFoldDB" id="A0A8H6DXN4"/>
<evidence type="ECO:0000256" key="3">
    <source>
        <dbReference type="SAM" id="MobiDB-lite"/>
    </source>
</evidence>
<dbReference type="PROSITE" id="PS50250">
    <property type="entry name" value="PCI"/>
    <property type="match status" value="1"/>
</dbReference>
<dbReference type="SMART" id="SM00088">
    <property type="entry name" value="PINT"/>
    <property type="match status" value="1"/>
</dbReference>
<gene>
    <name evidence="5" type="ORF">GGP41_004442</name>
</gene>
<evidence type="ECO:0000313" key="5">
    <source>
        <dbReference type="EMBL" id="KAF5851598.1"/>
    </source>
</evidence>
<comment type="caution">
    <text evidence="5">The sequence shown here is derived from an EMBL/GenBank/DDBJ whole genome shotgun (WGS) entry which is preliminary data.</text>
</comment>
<evidence type="ECO:0000259" key="4">
    <source>
        <dbReference type="PROSITE" id="PS50250"/>
    </source>
</evidence>